<feature type="binding site" evidence="5">
    <location>
        <position position="563"/>
    </location>
    <ligand>
        <name>Fe cation</name>
        <dbReference type="ChEBI" id="CHEBI:24875"/>
        <note>catalytic</note>
    </ligand>
</feature>
<dbReference type="PANTHER" id="PTHR10543:SF89">
    <property type="entry name" value="CAROTENOID 9,10(9',10')-CLEAVAGE DIOXYGENASE 1"/>
    <property type="match status" value="1"/>
</dbReference>
<organism evidence="8 9">
    <name type="scientific">Staphylotrichum tortipilum</name>
    <dbReference type="NCBI Taxonomy" id="2831512"/>
    <lineage>
        <taxon>Eukaryota</taxon>
        <taxon>Fungi</taxon>
        <taxon>Dikarya</taxon>
        <taxon>Ascomycota</taxon>
        <taxon>Pezizomycotina</taxon>
        <taxon>Sordariomycetes</taxon>
        <taxon>Sordariomycetidae</taxon>
        <taxon>Sordariales</taxon>
        <taxon>Chaetomiaceae</taxon>
        <taxon>Staphylotrichum</taxon>
    </lineage>
</organism>
<dbReference type="Pfam" id="PF13577">
    <property type="entry name" value="SnoaL_4"/>
    <property type="match status" value="1"/>
</dbReference>
<evidence type="ECO:0000256" key="1">
    <source>
        <dbReference type="ARBA" id="ARBA00006787"/>
    </source>
</evidence>
<dbReference type="EMBL" id="MU855378">
    <property type="protein sequence ID" value="KAK3904927.1"/>
    <property type="molecule type" value="Genomic_DNA"/>
</dbReference>
<feature type="binding site" evidence="5">
    <location>
        <position position="801"/>
    </location>
    <ligand>
        <name>Fe cation</name>
        <dbReference type="ChEBI" id="CHEBI:24875"/>
        <note>catalytic</note>
    </ligand>
</feature>
<feature type="region of interest" description="Disordered" evidence="6">
    <location>
        <begin position="818"/>
        <end position="847"/>
    </location>
</feature>
<protein>
    <submittedName>
        <fullName evidence="8">Lignostilbene-alpha,beta-dioxygenase isozyme I</fullName>
    </submittedName>
</protein>
<dbReference type="GO" id="GO:0046872">
    <property type="term" value="F:metal ion binding"/>
    <property type="evidence" value="ECO:0007669"/>
    <property type="project" value="UniProtKB-KW"/>
</dbReference>
<dbReference type="Gene3D" id="3.10.450.50">
    <property type="match status" value="1"/>
</dbReference>
<dbReference type="InterPro" id="IPR037401">
    <property type="entry name" value="SnoaL-like"/>
</dbReference>
<gene>
    <name evidence="8" type="ORF">C8A05DRAFT_42075</name>
</gene>
<feature type="domain" description="SnoaL-like" evidence="7">
    <location>
        <begin position="21"/>
        <end position="164"/>
    </location>
</feature>
<dbReference type="InterPro" id="IPR032710">
    <property type="entry name" value="NTF2-like_dom_sf"/>
</dbReference>
<dbReference type="Pfam" id="PF03055">
    <property type="entry name" value="RPE65"/>
    <property type="match status" value="1"/>
</dbReference>
<dbReference type="Proteomes" id="UP001303889">
    <property type="component" value="Unassembled WGS sequence"/>
</dbReference>
<comment type="similarity">
    <text evidence="1">Belongs to the carotenoid oxygenase family.</text>
</comment>
<keyword evidence="4 5" id="KW-0408">Iron</keyword>
<proteinExistence type="inferred from homology"/>
<comment type="caution">
    <text evidence="8">The sequence shown here is derived from an EMBL/GenBank/DDBJ whole genome shotgun (WGS) entry which is preliminary data.</text>
</comment>
<name>A0AAN6MPY5_9PEZI</name>
<dbReference type="PANTHER" id="PTHR10543">
    <property type="entry name" value="BETA-CAROTENE DIOXYGENASE"/>
    <property type="match status" value="1"/>
</dbReference>
<evidence type="ECO:0000256" key="3">
    <source>
        <dbReference type="ARBA" id="ARBA00023002"/>
    </source>
</evidence>
<evidence type="ECO:0000256" key="4">
    <source>
        <dbReference type="ARBA" id="ARBA00023004"/>
    </source>
</evidence>
<reference evidence="8" key="1">
    <citation type="journal article" date="2023" name="Mol. Phylogenet. Evol.">
        <title>Genome-scale phylogeny and comparative genomics of the fungal order Sordariales.</title>
        <authorList>
            <person name="Hensen N."/>
            <person name="Bonometti L."/>
            <person name="Westerberg I."/>
            <person name="Brannstrom I.O."/>
            <person name="Guillou S."/>
            <person name="Cros-Aarteil S."/>
            <person name="Calhoun S."/>
            <person name="Haridas S."/>
            <person name="Kuo A."/>
            <person name="Mondo S."/>
            <person name="Pangilinan J."/>
            <person name="Riley R."/>
            <person name="LaButti K."/>
            <person name="Andreopoulos B."/>
            <person name="Lipzen A."/>
            <person name="Chen C."/>
            <person name="Yan M."/>
            <person name="Daum C."/>
            <person name="Ng V."/>
            <person name="Clum A."/>
            <person name="Steindorff A."/>
            <person name="Ohm R.A."/>
            <person name="Martin F."/>
            <person name="Silar P."/>
            <person name="Natvig D.O."/>
            <person name="Lalanne C."/>
            <person name="Gautier V."/>
            <person name="Ament-Velasquez S.L."/>
            <person name="Kruys A."/>
            <person name="Hutchinson M.I."/>
            <person name="Powell A.J."/>
            <person name="Barry K."/>
            <person name="Miller A.N."/>
            <person name="Grigoriev I.V."/>
            <person name="Debuchy R."/>
            <person name="Gladieux P."/>
            <person name="Hiltunen Thoren M."/>
            <person name="Johannesson H."/>
        </authorList>
    </citation>
    <scope>NUCLEOTIDE SEQUENCE</scope>
    <source>
        <strain evidence="8">CBS 103.79</strain>
    </source>
</reference>
<dbReference type="GO" id="GO:0016121">
    <property type="term" value="P:carotene catabolic process"/>
    <property type="evidence" value="ECO:0007669"/>
    <property type="project" value="TreeGrafter"/>
</dbReference>
<keyword evidence="3" id="KW-0560">Oxidoreductase</keyword>
<dbReference type="GO" id="GO:0010436">
    <property type="term" value="F:carotenoid dioxygenase activity"/>
    <property type="evidence" value="ECO:0007669"/>
    <property type="project" value="TreeGrafter"/>
</dbReference>
<evidence type="ECO:0000313" key="8">
    <source>
        <dbReference type="EMBL" id="KAK3904927.1"/>
    </source>
</evidence>
<keyword evidence="9" id="KW-1185">Reference proteome</keyword>
<reference evidence="8" key="2">
    <citation type="submission" date="2023-05" db="EMBL/GenBank/DDBJ databases">
        <authorList>
            <consortium name="Lawrence Berkeley National Laboratory"/>
            <person name="Steindorff A."/>
            <person name="Hensen N."/>
            <person name="Bonometti L."/>
            <person name="Westerberg I."/>
            <person name="Brannstrom I.O."/>
            <person name="Guillou S."/>
            <person name="Cros-Aarteil S."/>
            <person name="Calhoun S."/>
            <person name="Haridas S."/>
            <person name="Kuo A."/>
            <person name="Mondo S."/>
            <person name="Pangilinan J."/>
            <person name="Riley R."/>
            <person name="Labutti K."/>
            <person name="Andreopoulos B."/>
            <person name="Lipzen A."/>
            <person name="Chen C."/>
            <person name="Yanf M."/>
            <person name="Daum C."/>
            <person name="Ng V."/>
            <person name="Clum A."/>
            <person name="Ohm R."/>
            <person name="Martin F."/>
            <person name="Silar P."/>
            <person name="Natvig D."/>
            <person name="Lalanne C."/>
            <person name="Gautier V."/>
            <person name="Ament-Velasquez S.L."/>
            <person name="Kruys A."/>
            <person name="Hutchinson M.I."/>
            <person name="Powell A.J."/>
            <person name="Barry K."/>
            <person name="Miller A.N."/>
            <person name="Grigoriev I.V."/>
            <person name="Debuchy R."/>
            <person name="Gladieux P."/>
            <person name="Thoren M.H."/>
            <person name="Johannesson H."/>
        </authorList>
    </citation>
    <scope>NUCLEOTIDE SEQUENCE</scope>
    <source>
        <strain evidence="8">CBS 103.79</strain>
    </source>
</reference>
<comment type="cofactor">
    <cofactor evidence="5">
        <name>Fe(2+)</name>
        <dbReference type="ChEBI" id="CHEBI:29033"/>
    </cofactor>
    <text evidence="5">Binds 1 Fe(2+) ion per subunit.</text>
</comment>
<evidence type="ECO:0000259" key="7">
    <source>
        <dbReference type="Pfam" id="PF13577"/>
    </source>
</evidence>
<evidence type="ECO:0000256" key="6">
    <source>
        <dbReference type="SAM" id="MobiDB-lite"/>
    </source>
</evidence>
<dbReference type="SUPFAM" id="SSF54427">
    <property type="entry name" value="NTF2-like"/>
    <property type="match status" value="1"/>
</dbReference>
<evidence type="ECO:0000256" key="2">
    <source>
        <dbReference type="ARBA" id="ARBA00022723"/>
    </source>
</evidence>
<feature type="binding site" evidence="5">
    <location>
        <position position="444"/>
    </location>
    <ligand>
        <name>Fe cation</name>
        <dbReference type="ChEBI" id="CHEBI:24875"/>
        <note>catalytic</note>
    </ligand>
</feature>
<dbReference type="AlphaFoldDB" id="A0AAN6MPY5"/>
<dbReference type="InterPro" id="IPR004294">
    <property type="entry name" value="Carotenoid_Oase"/>
</dbReference>
<keyword evidence="2 5" id="KW-0479">Metal-binding</keyword>
<evidence type="ECO:0000313" key="9">
    <source>
        <dbReference type="Proteomes" id="UP001303889"/>
    </source>
</evidence>
<feature type="binding site" evidence="5">
    <location>
        <position position="498"/>
    </location>
    <ligand>
        <name>Fe cation</name>
        <dbReference type="ChEBI" id="CHEBI:24875"/>
        <note>catalytic</note>
    </ligand>
</feature>
<evidence type="ECO:0000256" key="5">
    <source>
        <dbReference type="PIRSR" id="PIRSR604294-1"/>
    </source>
</evidence>
<accession>A0AAN6MPY5</accession>
<sequence length="847" mass="95777">MEQELAELKQQVQALQREVSRVSDEAEVRKTHHKYGYYLDKCLYNEVVDMFSDHPDAYVEFLGSRYRGKAGIKRLYQGRFQATFVAGRNGPVHGWLLDHIMMQDIVDVDPSGTHAWCRMRALMQAGTHQSIEETYPRGHRQWWEGGLYENEYIKEGGVWKLFRYRYFPFWHAEFERGWSHTKKNYVPWPTTTFPEDPLGPDELIEQKMLWPDTRVVPFHYPHPVTGKPTEQDDLRAPLYGAEVGTSEPALTLALPEGQSRPGAKIAPYASNRLTSPTPIRFPQTPVFASMNRPSRIEGDILDLEVSGTIPPDIAGTFFRVQPDHRFPPLFEDDIHFNGDGSVTAIRIADGHADFKQRYVRTERYKAETAARRSLFGRYRNPWTDNESVKGVIRTASNTNVVFWRGVLLAMKEDGPPFAMDPLTLDTLGRYDFEGQILSPTFTAHPKVDPETGEMVCFAYEAGGDGADCSVDVAVWTVDGDGRKTQECWYKAPFAGMIHDCGISKDWVVLALTPIKMDFERMKRGGNKFAWDPNEDQWYGVVPRRGGKPEDIIWFRADNGFHGHVAGCYELPSGEIAFDLTVADGNVFFFFPPDDNITPLDGVAKRNKLSSPTMRWIFDPKAKKSAIRTAAAGDADIWVADERVKPALSWPTNGEFSRIDERVLAKPYRHFWQAVVDPTRPYDFAKCGPPAGGLFNCLGHYTWSDEHYHTGEAAQVSSNATSKQQDGKFGLEDVYFAGPTATFQEPTFIPREGGAEGEGYLIALLNHLDQLRNDVVIFDALNLSKGPLATIHLPLKLKLGLHGNWVDQREIDAWQRRRGEDGDLGPAQVATEPLPWQKKLAAENRNGQ</sequence>